<organism evidence="2 3">
    <name type="scientific">Beauveria brongniartii RCEF 3172</name>
    <dbReference type="NCBI Taxonomy" id="1081107"/>
    <lineage>
        <taxon>Eukaryota</taxon>
        <taxon>Fungi</taxon>
        <taxon>Dikarya</taxon>
        <taxon>Ascomycota</taxon>
        <taxon>Pezizomycotina</taxon>
        <taxon>Sordariomycetes</taxon>
        <taxon>Hypocreomycetidae</taxon>
        <taxon>Hypocreales</taxon>
        <taxon>Cordycipitaceae</taxon>
        <taxon>Beauveria</taxon>
        <taxon>Beauveria brongniartii</taxon>
    </lineage>
</organism>
<reference evidence="2 3" key="1">
    <citation type="journal article" date="2016" name="Genome Biol. Evol.">
        <title>Divergent and convergent evolution of fungal pathogenicity.</title>
        <authorList>
            <person name="Shang Y."/>
            <person name="Xiao G."/>
            <person name="Zheng P."/>
            <person name="Cen K."/>
            <person name="Zhan S."/>
            <person name="Wang C."/>
        </authorList>
    </citation>
    <scope>NUCLEOTIDE SEQUENCE [LARGE SCALE GENOMIC DNA]</scope>
    <source>
        <strain evidence="2 3">RCEF 3172</strain>
    </source>
</reference>
<feature type="region of interest" description="Disordered" evidence="1">
    <location>
        <begin position="106"/>
        <end position="151"/>
    </location>
</feature>
<dbReference type="Proteomes" id="UP000076863">
    <property type="component" value="Unassembled WGS sequence"/>
</dbReference>
<dbReference type="AlphaFoldDB" id="A0A166VXH5"/>
<dbReference type="EMBL" id="AZHA01000063">
    <property type="protein sequence ID" value="OAA34136.1"/>
    <property type="molecule type" value="Genomic_DNA"/>
</dbReference>
<evidence type="ECO:0000313" key="3">
    <source>
        <dbReference type="Proteomes" id="UP000076863"/>
    </source>
</evidence>
<proteinExistence type="predicted"/>
<protein>
    <submittedName>
        <fullName evidence="2">Uncharacterized protein</fullName>
    </submittedName>
</protein>
<keyword evidence="3" id="KW-1185">Reference proteome</keyword>
<evidence type="ECO:0000256" key="1">
    <source>
        <dbReference type="SAM" id="MobiDB-lite"/>
    </source>
</evidence>
<feature type="compositionally biased region" description="Low complexity" evidence="1">
    <location>
        <begin position="114"/>
        <end position="136"/>
    </location>
</feature>
<sequence length="559" mass="61803">MLLLTNPTTNSQQLGDIENIWPSFTDTTKRNLFRRIYRLDPQLFESIAQESADELRCQQSSTIHGPSNQYLARQPESQDASFALTERRLAGLPPCRSEAHTDVACASPAHAQEESQTSSTTSPTAQFSTTAPPAAQSPGKATRRASRSPQGYFPSLPAAVWKELEEQSPEVYLMRDNETLHSDIIQALYKNEDDMWKVLIRRRFQSIGIYYAVFNLLHSTKSQYPGQIMPQIAERTTLRLDTLRKYEHAGERYQKLSDDLSLGAMVLLSPYCTSFWEQRLSLVASTRVKSISNLREQLAEIDSNVLKRAEGVALRFAQCSKKVWAERFSGLDIVPKKLQRKRKRNGNGDTSNNPTHSRHLEIATLNGLSCPATALSTVYGSPPVQPIAPNPIQLDNQFSHPMMPATALSTVYGSPPVQPIAPNPIQLDNQFSHPMMPATALSTVYGSPPVQPIAPNPIQLDNQFSHPMMPATALSTVYGSPPVQPIASNLMPFQLNSQVTHPILPMNQPYPATPDQIPWAINSDSSLPITCHGYSSSSEHNEVSATLQSGIGVPVAYGY</sequence>
<gene>
    <name evidence="2" type="ORF">BBO_09315</name>
</gene>
<name>A0A166VXH5_9HYPO</name>
<comment type="caution">
    <text evidence="2">The sequence shown here is derived from an EMBL/GenBank/DDBJ whole genome shotgun (WGS) entry which is preliminary data.</text>
</comment>
<accession>A0A166VXH5</accession>
<dbReference type="OrthoDB" id="10684412at2759"/>
<evidence type="ECO:0000313" key="2">
    <source>
        <dbReference type="EMBL" id="OAA34136.1"/>
    </source>
</evidence>
<feature type="region of interest" description="Disordered" evidence="1">
    <location>
        <begin position="336"/>
        <end position="357"/>
    </location>
</feature>